<dbReference type="EMBL" id="CP015217">
    <property type="protein sequence ID" value="AOP35403.1"/>
    <property type="molecule type" value="Genomic_DNA"/>
</dbReference>
<reference evidence="2 3" key="1">
    <citation type="submission" date="2016-04" db="EMBL/GenBank/DDBJ databases">
        <title>Complete genome seqeunce of Leptospira alstonii serovar Room22.</title>
        <authorList>
            <person name="Nally J.E."/>
            <person name="Bayles D.O."/>
            <person name="Hurley D."/>
            <person name="Fanning S."/>
            <person name="McMahon B.J."/>
            <person name="Arent Z."/>
        </authorList>
    </citation>
    <scope>NUCLEOTIDE SEQUENCE [LARGE SCALE GENOMIC DNA]</scope>
    <source>
        <strain evidence="2 3">GWTS #1</strain>
    </source>
</reference>
<dbReference type="RefSeq" id="WP_069608606.1">
    <property type="nucleotide sequence ID" value="NZ_CP015217.1"/>
</dbReference>
<proteinExistence type="predicted"/>
<dbReference type="AlphaFoldDB" id="A0A1D7V0P5"/>
<evidence type="ECO:0000313" key="3">
    <source>
        <dbReference type="Proteomes" id="UP000094197"/>
    </source>
</evidence>
<keyword evidence="1" id="KW-0812">Transmembrane</keyword>
<sequence length="245" mass="28635">MVEVEFDSNQYDLVLFVLLVISFCVGLFTILYSKNESINRGILLSTSPSENKGLRIPFDLLESFGFVSEKEKYRVTYKRKTVKIGVILLSESFLLLYQSLGITNDLSISLIKLVVFASIVIGLWVIVNEHKSDPFGNANGPLEIPDWRIRESVLELIKMEKVKIDDWDSFVDYFPYFAYLFPVENFEQDNTYYFTMNFENLYWINGFDQEVLSRLMEIVKESNGFFLRKPFPEKKKSKSKKAKRK</sequence>
<organism evidence="2 3">
    <name type="scientific">Leptospira tipperaryensis</name>
    <dbReference type="NCBI Taxonomy" id="2564040"/>
    <lineage>
        <taxon>Bacteria</taxon>
        <taxon>Pseudomonadati</taxon>
        <taxon>Spirochaetota</taxon>
        <taxon>Spirochaetia</taxon>
        <taxon>Leptospirales</taxon>
        <taxon>Leptospiraceae</taxon>
        <taxon>Leptospira</taxon>
    </lineage>
</organism>
<dbReference type="OrthoDB" id="9906324at2"/>
<keyword evidence="1" id="KW-0472">Membrane</keyword>
<evidence type="ECO:0000256" key="1">
    <source>
        <dbReference type="SAM" id="Phobius"/>
    </source>
</evidence>
<name>A0A1D7V0P5_9LEPT</name>
<evidence type="ECO:0000313" key="2">
    <source>
        <dbReference type="EMBL" id="AOP35403.1"/>
    </source>
</evidence>
<gene>
    <name evidence="2" type="ORF">A0128_17085</name>
</gene>
<accession>A0A1D7V0P5</accession>
<keyword evidence="1" id="KW-1133">Transmembrane helix</keyword>
<dbReference type="Proteomes" id="UP000094197">
    <property type="component" value="Chromosome 1"/>
</dbReference>
<feature type="transmembrane region" description="Helical" evidence="1">
    <location>
        <begin position="106"/>
        <end position="127"/>
    </location>
</feature>
<protein>
    <submittedName>
        <fullName evidence="2">Uncharacterized protein</fullName>
    </submittedName>
</protein>
<dbReference type="KEGG" id="laj:A0128_17085"/>
<feature type="transmembrane region" description="Helical" evidence="1">
    <location>
        <begin position="13"/>
        <end position="32"/>
    </location>
</feature>
<keyword evidence="3" id="KW-1185">Reference proteome</keyword>
<feature type="transmembrane region" description="Helical" evidence="1">
    <location>
        <begin position="82"/>
        <end position="100"/>
    </location>
</feature>